<dbReference type="SUPFAM" id="SSF161098">
    <property type="entry name" value="MetI-like"/>
    <property type="match status" value="1"/>
</dbReference>
<dbReference type="Pfam" id="PF00528">
    <property type="entry name" value="BPD_transp_1"/>
    <property type="match status" value="1"/>
</dbReference>
<gene>
    <name evidence="9" type="ordered locus">SP_0090</name>
</gene>
<dbReference type="Proteomes" id="UP000000585">
    <property type="component" value="Chromosome"/>
</dbReference>
<proteinExistence type="inferred from homology"/>
<dbReference type="EnsemblBacteria" id="AAK74277">
    <property type="protein sequence ID" value="AAK74277"/>
    <property type="gene ID" value="SP_0090"/>
</dbReference>
<evidence type="ECO:0000256" key="3">
    <source>
        <dbReference type="ARBA" id="ARBA00022475"/>
    </source>
</evidence>
<evidence type="ECO:0000256" key="5">
    <source>
        <dbReference type="ARBA" id="ARBA00022989"/>
    </source>
</evidence>
<dbReference type="Gene3D" id="1.10.3720.10">
    <property type="entry name" value="MetI-like"/>
    <property type="match status" value="1"/>
</dbReference>
<name>A0A0H2UMX3_STRPN</name>
<feature type="transmembrane region" description="Helical" evidence="7">
    <location>
        <begin position="284"/>
        <end position="309"/>
    </location>
</feature>
<dbReference type="SMR" id="A0A0H2UMX3"/>
<dbReference type="PROSITE" id="PS50928">
    <property type="entry name" value="ABC_TM1"/>
    <property type="match status" value="1"/>
</dbReference>
<keyword evidence="3" id="KW-1003">Cell membrane</keyword>
<feature type="transmembrane region" description="Helical" evidence="7">
    <location>
        <begin position="167"/>
        <end position="186"/>
    </location>
</feature>
<evidence type="ECO:0000256" key="2">
    <source>
        <dbReference type="ARBA" id="ARBA00022448"/>
    </source>
</evidence>
<keyword evidence="5 7" id="KW-1133">Transmembrane helix</keyword>
<reference evidence="9 10" key="1">
    <citation type="journal article" date="2001" name="Science">
        <title>Complete genome sequence of a virulent isolate of Streptococcus pneumoniae.</title>
        <authorList>
            <person name="Tettelin H."/>
            <person name="Nelson K.E."/>
            <person name="Paulsen I.T."/>
            <person name="Eisen J.A."/>
            <person name="Read T.D."/>
            <person name="Peterson S."/>
            <person name="Heidelberg J."/>
            <person name="DeBoy R.T."/>
            <person name="Haft D.H."/>
            <person name="Dodson R.J."/>
            <person name="Durkin A.S."/>
            <person name="Gwinn M."/>
            <person name="Kolonay J.F."/>
            <person name="Nelson W.C."/>
            <person name="Peterson J.D."/>
            <person name="Umayam L.A."/>
            <person name="White O."/>
            <person name="Salzberg S.L."/>
            <person name="Lewis M.R."/>
            <person name="Radune D."/>
            <person name="Holtzapple E."/>
            <person name="Khouri H."/>
            <person name="Wolf A.M."/>
            <person name="Utterback T.R."/>
            <person name="Hansen C.L."/>
            <person name="McDonald L.A."/>
            <person name="Feldblyum T.V."/>
            <person name="Angiuoli S."/>
            <person name="Dickinson T."/>
            <person name="Hickey E.K."/>
            <person name="Holt I.E."/>
            <person name="Loftus B.J."/>
            <person name="Yang F."/>
            <person name="Smith H.O."/>
            <person name="Venter J.C."/>
            <person name="Dougherty B.A."/>
            <person name="Morrison D.A."/>
            <person name="Hollingshead S.K."/>
            <person name="Fraser C.M."/>
        </authorList>
    </citation>
    <scope>NUCLEOTIDE SEQUENCE [LARGE SCALE GENOMIC DNA]</scope>
    <source>
        <strain evidence="10">ATCC BAA-334 / TIGR4</strain>
    </source>
</reference>
<evidence type="ECO:0000313" key="9">
    <source>
        <dbReference type="EMBL" id="AAK74277.1"/>
    </source>
</evidence>
<dbReference type="AlphaFoldDB" id="A0A0H2UMX3"/>
<feature type="transmembrane region" description="Helical" evidence="7">
    <location>
        <begin position="21"/>
        <end position="41"/>
    </location>
</feature>
<comment type="subcellular location">
    <subcellularLocation>
        <location evidence="1 7">Cell membrane</location>
        <topology evidence="1 7">Multi-pass membrane protein</topology>
    </subcellularLocation>
</comment>
<accession>A0A0H2UMX3</accession>
<evidence type="ECO:0000256" key="7">
    <source>
        <dbReference type="RuleBase" id="RU363032"/>
    </source>
</evidence>
<dbReference type="PANTHER" id="PTHR43227:SF11">
    <property type="entry name" value="BLL4140 PROTEIN"/>
    <property type="match status" value="1"/>
</dbReference>
<dbReference type="InterPro" id="IPR035906">
    <property type="entry name" value="MetI-like_sf"/>
</dbReference>
<feature type="transmembrane region" description="Helical" evidence="7">
    <location>
        <begin position="92"/>
        <end position="113"/>
    </location>
</feature>
<feature type="domain" description="ABC transmembrane type-1" evidence="8">
    <location>
        <begin position="88"/>
        <end position="305"/>
    </location>
</feature>
<dbReference type="PANTHER" id="PTHR43227">
    <property type="entry name" value="BLL4140 PROTEIN"/>
    <property type="match status" value="1"/>
</dbReference>
<evidence type="ECO:0000259" key="8">
    <source>
        <dbReference type="PROSITE" id="PS50928"/>
    </source>
</evidence>
<protein>
    <submittedName>
        <fullName evidence="9">ABC transporter, permease protein</fullName>
    </submittedName>
</protein>
<sequence>MDIKIKREEIMKKFSKTLRDNWIFLLMVLPGALWLILFFYIPVFGNVVAFKDYHMTSNGFIDSIINSKWVGLDNFRFLFSSRDAFIITRNTVLYNLGFIFLGLVVSVGIAIILSELRSKRMVKIFQTSMLFPYFLSWVIISFFTDAFLNIDKGVFNHLLESLGLKEVNFYADLGIWPYLLLFLGIWKGFGYSSVMYYATIMGIDPTYYEAATVDGASKWQRIRNVTIPQLTPLVTVLTILAVGNIFRADFGLFYQIPHNAGQLYNVTNVLDVYVFNGLTQTADIGMAAAAGLYQSVVGLILVILSNLLARRVDPNSALF</sequence>
<dbReference type="GO" id="GO:0005886">
    <property type="term" value="C:plasma membrane"/>
    <property type="evidence" value="ECO:0007669"/>
    <property type="project" value="UniProtKB-SubCell"/>
</dbReference>
<comment type="similarity">
    <text evidence="7">Belongs to the binding-protein-dependent transport system permease family.</text>
</comment>
<evidence type="ECO:0000256" key="6">
    <source>
        <dbReference type="ARBA" id="ARBA00023136"/>
    </source>
</evidence>
<dbReference type="InterPro" id="IPR000515">
    <property type="entry name" value="MetI-like"/>
</dbReference>
<dbReference type="InterPro" id="IPR050809">
    <property type="entry name" value="UgpAE/MalFG_permease"/>
</dbReference>
<dbReference type="CDD" id="cd06261">
    <property type="entry name" value="TM_PBP2"/>
    <property type="match status" value="1"/>
</dbReference>
<dbReference type="PhylomeDB" id="A0A0H2UMX3"/>
<evidence type="ECO:0000313" key="10">
    <source>
        <dbReference type="Proteomes" id="UP000000585"/>
    </source>
</evidence>
<dbReference type="EMBL" id="AE005672">
    <property type="protein sequence ID" value="AAK74277.1"/>
    <property type="molecule type" value="Genomic_DNA"/>
</dbReference>
<keyword evidence="10" id="KW-1185">Reference proteome</keyword>
<feature type="transmembrane region" description="Helical" evidence="7">
    <location>
        <begin position="125"/>
        <end position="147"/>
    </location>
</feature>
<organism evidence="9 10">
    <name type="scientific">Streptococcus pneumoniae serotype 4 (strain ATCC BAA-334 / TIGR4)</name>
    <dbReference type="NCBI Taxonomy" id="170187"/>
    <lineage>
        <taxon>Bacteria</taxon>
        <taxon>Bacillati</taxon>
        <taxon>Bacillota</taxon>
        <taxon>Bacilli</taxon>
        <taxon>Lactobacillales</taxon>
        <taxon>Streptococcaceae</taxon>
        <taxon>Streptococcus</taxon>
    </lineage>
</organism>
<dbReference type="PaxDb" id="170187-SP_0090"/>
<dbReference type="GO" id="GO:0055085">
    <property type="term" value="P:transmembrane transport"/>
    <property type="evidence" value="ECO:0007669"/>
    <property type="project" value="InterPro"/>
</dbReference>
<keyword evidence="2 7" id="KW-0813">Transport</keyword>
<evidence type="ECO:0000256" key="1">
    <source>
        <dbReference type="ARBA" id="ARBA00004651"/>
    </source>
</evidence>
<keyword evidence="6 7" id="KW-0472">Membrane</keyword>
<evidence type="ECO:0000256" key="4">
    <source>
        <dbReference type="ARBA" id="ARBA00022692"/>
    </source>
</evidence>
<feature type="transmembrane region" description="Helical" evidence="7">
    <location>
        <begin position="227"/>
        <end position="246"/>
    </location>
</feature>
<keyword evidence="4 7" id="KW-0812">Transmembrane</keyword>
<dbReference type="KEGG" id="spn:SP_0090"/>
<dbReference type="eggNOG" id="COG4209">
    <property type="taxonomic scope" value="Bacteria"/>
</dbReference>